<dbReference type="EMBL" id="KV472459">
    <property type="protein sequence ID" value="OCT55799.1"/>
    <property type="molecule type" value="Genomic_DNA"/>
</dbReference>
<reference evidence="1" key="1">
    <citation type="submission" date="2016-05" db="EMBL/GenBank/DDBJ databases">
        <title>WGS assembly of Xenopus laevis.</title>
        <authorList>
            <person name="Session A."/>
            <person name="Uno Y."/>
            <person name="Kwon T."/>
            <person name="Chapman J."/>
            <person name="Toyoda A."/>
            <person name="Takahashi S."/>
            <person name="Fukui A."/>
            <person name="Hikosaka A."/>
            <person name="Putnam N."/>
            <person name="Stites J."/>
            <person name="Van Heeringen S."/>
            <person name="Quigley I."/>
            <person name="Heinz S."/>
            <person name="Hellsten U."/>
            <person name="Lyons J."/>
            <person name="Suzuki A."/>
            <person name="Kondo M."/>
            <person name="Ogino H."/>
            <person name="Ochi H."/>
            <person name="Bogdanovic O."/>
            <person name="Lister R."/>
            <person name="Georgiou G."/>
            <person name="Paranjpe S."/>
            <person name="Van Kruijsbergen I."/>
            <person name="Mozaffari S."/>
            <person name="Shu S."/>
            <person name="Schmutz J."/>
            <person name="Jenkins J."/>
            <person name="Grimwood J."/>
            <person name="Carlson J."/>
            <person name="Mitros T."/>
            <person name="Simakov O."/>
            <person name="Heald R."/>
            <person name="Miller K."/>
            <person name="Haudenschild C."/>
            <person name="Kuroki Y."/>
            <person name="Tanaka T."/>
            <person name="Michiue T."/>
            <person name="Watanabe M."/>
            <person name="Kinoshita T."/>
            <person name="Ohta Y."/>
            <person name="Mawaribuchi S."/>
            <person name="Suzuki Y."/>
            <person name="Haramoto Y."/>
            <person name="Yamamoto T."/>
            <person name="Takagi C."/>
            <person name="Kitzman J."/>
            <person name="Shendure J."/>
            <person name="Nakayama T."/>
            <person name="Izutsu Y."/>
            <person name="Robert J."/>
            <person name="Dichmann D."/>
            <person name="Flajnik M."/>
            <person name="Houston D."/>
            <person name="Marcotte E."/>
            <person name="Wallingford J."/>
            <person name="Ito Y."/>
            <person name="Asashima M."/>
            <person name="Ueno N."/>
            <person name="Matsuda Y."/>
            <person name="Jan Veenstra G."/>
            <person name="Fujiyama A."/>
            <person name="Harland R."/>
            <person name="Taira M."/>
            <person name="Rokhsar D.S."/>
        </authorList>
    </citation>
    <scope>NUCLEOTIDE SEQUENCE</scope>
    <source>
        <strain evidence="1">J</strain>
        <tissue evidence="1">Blood</tissue>
    </source>
</reference>
<organism evidence="1">
    <name type="scientific">Xenopus laevis</name>
    <name type="common">African clawed frog</name>
    <dbReference type="NCBI Taxonomy" id="8355"/>
    <lineage>
        <taxon>Eukaryota</taxon>
        <taxon>Metazoa</taxon>
        <taxon>Chordata</taxon>
        <taxon>Craniata</taxon>
        <taxon>Vertebrata</taxon>
        <taxon>Euteleostomi</taxon>
        <taxon>Amphibia</taxon>
        <taxon>Batrachia</taxon>
        <taxon>Anura</taxon>
        <taxon>Pipoidea</taxon>
        <taxon>Pipidae</taxon>
        <taxon>Xenopodinae</taxon>
        <taxon>Xenopus</taxon>
        <taxon>Xenopus</taxon>
    </lineage>
</organism>
<dbReference type="AlphaFoldDB" id="A0A974BPG5"/>
<evidence type="ECO:0000313" key="1">
    <source>
        <dbReference type="EMBL" id="OCT55799.1"/>
    </source>
</evidence>
<protein>
    <submittedName>
        <fullName evidence="1">Uncharacterized protein</fullName>
    </submittedName>
</protein>
<name>A0A974BPG5_XENLA</name>
<sequence length="66" mass="7593">MTSYRTCIRYKMYFPNVCAPSSAVTSDCPVCIAKRDATLHRIAPEALDINTCMHIVYRHILIIKIY</sequence>
<gene>
    <name evidence="1" type="ORF">XELAEV_18003788mg</name>
</gene>
<accession>A0A974BPG5</accession>
<proteinExistence type="predicted"/>
<dbReference type="Proteomes" id="UP000694892">
    <property type="component" value="Unassembled WGS sequence"/>
</dbReference>